<organism evidence="2 3">
    <name type="scientific">Treponema succinifaciens (strain ATCC 33096 / DSM 2489 / 6091)</name>
    <dbReference type="NCBI Taxonomy" id="869209"/>
    <lineage>
        <taxon>Bacteria</taxon>
        <taxon>Pseudomonadati</taxon>
        <taxon>Spirochaetota</taxon>
        <taxon>Spirochaetia</taxon>
        <taxon>Spirochaetales</taxon>
        <taxon>Treponemataceae</taxon>
        <taxon>Treponema</taxon>
    </lineage>
</organism>
<dbReference type="AlphaFoldDB" id="F2NTB6"/>
<evidence type="ECO:0000313" key="2">
    <source>
        <dbReference type="EMBL" id="AEB14839.1"/>
    </source>
</evidence>
<accession>F2NTB6</accession>
<sequence length="113" mass="12743">MKRLFVALATFTLAVTLMSCGGEKLADTTWKGSDNYWNYTLTFTKDEVTFNQTDKDTQNPVKPTEMTEKYTIKGDTVYIISSYNGEKNPFCTINENTITVAADGQTIKFAKQE</sequence>
<evidence type="ECO:0000256" key="1">
    <source>
        <dbReference type="SAM" id="SignalP"/>
    </source>
</evidence>
<evidence type="ECO:0000313" key="3">
    <source>
        <dbReference type="Proteomes" id="UP000006852"/>
    </source>
</evidence>
<feature type="signal peptide" evidence="1">
    <location>
        <begin position="1"/>
        <end position="21"/>
    </location>
</feature>
<dbReference type="RefSeq" id="WP_013702097.1">
    <property type="nucleotide sequence ID" value="NC_015385.1"/>
</dbReference>
<gene>
    <name evidence="2" type="ordered locus">Tresu_1959</name>
</gene>
<feature type="chain" id="PRO_5003282844" description="Lipoprotein" evidence="1">
    <location>
        <begin position="22"/>
        <end position="113"/>
    </location>
</feature>
<reference evidence="3" key="2">
    <citation type="submission" date="2011-04" db="EMBL/GenBank/DDBJ databases">
        <title>The complete genome of chromosome of Treponema succinifaciens DSM 2489.</title>
        <authorList>
            <person name="Lucas S."/>
            <person name="Copeland A."/>
            <person name="Lapidus A."/>
            <person name="Bruce D."/>
            <person name="Goodwin L."/>
            <person name="Pitluck S."/>
            <person name="Peters L."/>
            <person name="Kyrpides N."/>
            <person name="Mavromatis K."/>
            <person name="Ivanova N."/>
            <person name="Ovchinnikova G."/>
            <person name="Teshima H."/>
            <person name="Detter J.C."/>
            <person name="Tapia R."/>
            <person name="Han C."/>
            <person name="Land M."/>
            <person name="Hauser L."/>
            <person name="Markowitz V."/>
            <person name="Cheng J.-F."/>
            <person name="Hugenholtz P."/>
            <person name="Woyke T."/>
            <person name="Wu D."/>
            <person name="Gronow S."/>
            <person name="Wellnitz S."/>
            <person name="Brambilla E."/>
            <person name="Klenk H.-P."/>
            <person name="Eisen J.A."/>
        </authorList>
    </citation>
    <scope>NUCLEOTIDE SEQUENCE [LARGE SCALE GENOMIC DNA]</scope>
    <source>
        <strain evidence="3">ATCC 33096 / DSM 2489 / 6091</strain>
    </source>
</reference>
<dbReference type="KEGG" id="tsu:Tresu_1959"/>
<dbReference type="STRING" id="869209.Tresu_1959"/>
<reference evidence="2 3" key="1">
    <citation type="journal article" date="2011" name="Stand. Genomic Sci.">
        <title>Complete genome sequence of Treponema succinifaciens type strain (6091).</title>
        <authorList>
            <person name="Han C."/>
            <person name="Gronow S."/>
            <person name="Teshima H."/>
            <person name="Lapidus A."/>
            <person name="Nolan M."/>
            <person name="Lucas S."/>
            <person name="Hammon N."/>
            <person name="Deshpande S."/>
            <person name="Cheng J.F."/>
            <person name="Zeytun A."/>
            <person name="Tapia R."/>
            <person name="Goodwin L."/>
            <person name="Pitluck S."/>
            <person name="Liolios K."/>
            <person name="Pagani I."/>
            <person name="Ivanova N."/>
            <person name="Mavromatis K."/>
            <person name="Mikhailova N."/>
            <person name="Huntemann M."/>
            <person name="Pati A."/>
            <person name="Chen A."/>
            <person name="Palaniappan K."/>
            <person name="Land M."/>
            <person name="Hauser L."/>
            <person name="Brambilla E.M."/>
            <person name="Rohde M."/>
            <person name="Goker M."/>
            <person name="Woyke T."/>
            <person name="Bristow J."/>
            <person name="Eisen J.A."/>
            <person name="Markowitz V."/>
            <person name="Hugenholtz P."/>
            <person name="Kyrpides N.C."/>
            <person name="Klenk H.P."/>
            <person name="Detter J.C."/>
        </authorList>
    </citation>
    <scope>NUCLEOTIDE SEQUENCE [LARGE SCALE GENOMIC DNA]</scope>
    <source>
        <strain evidence="3">ATCC 33096 / DSM 2489 / 6091</strain>
    </source>
</reference>
<protein>
    <recommendedName>
        <fullName evidence="4">Lipoprotein</fullName>
    </recommendedName>
</protein>
<keyword evidence="3" id="KW-1185">Reference proteome</keyword>
<dbReference type="EMBL" id="CP002631">
    <property type="protein sequence ID" value="AEB14839.1"/>
    <property type="molecule type" value="Genomic_DNA"/>
</dbReference>
<keyword evidence="1" id="KW-0732">Signal</keyword>
<proteinExistence type="predicted"/>
<dbReference type="GeneID" id="302999088"/>
<evidence type="ECO:0008006" key="4">
    <source>
        <dbReference type="Google" id="ProtNLM"/>
    </source>
</evidence>
<dbReference type="HOGENOM" id="CLU_2132424_0_0_12"/>
<dbReference type="PROSITE" id="PS51257">
    <property type="entry name" value="PROKAR_LIPOPROTEIN"/>
    <property type="match status" value="1"/>
</dbReference>
<name>F2NTB6_TRES6</name>
<dbReference type="Proteomes" id="UP000006852">
    <property type="component" value="Chromosome"/>
</dbReference>